<dbReference type="InterPro" id="IPR032183">
    <property type="entry name" value="PKD-like"/>
</dbReference>
<sequence>MKRIIYFFLILPLLAACFEDKGSYDYTDPRPIEISGIDSVYICNLSEMLDITPRLSENITDAEYDYMWMCYDKDNLRKKIDTLSTQKHLSYKMNLPLSSYRLIFACRHKQTRVTKYTYSSLIVQSSFSRGWYVLKENDGSTDLDLFIGSKKTANVLANVTGQSLSGTPRYLGFTKYTWLNQETGELSDHNKCFTVLTSKDLSVIRISDMKRLAGFKDLFFETAPNCNPGLWFSGSEENGFVNDGALYTYTERNGELGLSKFAYPKDGGNAISSVFTKNATMSPLLFDLKLGRFCTSFKTPDNVIILKDEANSLYKNDFVGYEPVYFGFLDEGMWEGGKIYAVLRKQADRSHVIVYIDGKSLVYYEPSFLTNGITKIARLDAALMMNKANCFAQNRKFEMMYFGVNDKLYCYDLANALEYEVKREDGQPAVPVGEHITMMKHVVFDYQDYQDPNVKENVDRLAIVTNKGNTYKLYLFETVANKVKNAPIVYEGTGNPKQILYMSPYFGDVFVCY</sequence>
<gene>
    <name evidence="1" type="ORF">HMPREF1218_0047</name>
</gene>
<evidence type="ECO:0000313" key="2">
    <source>
        <dbReference type="Proteomes" id="UP000016600"/>
    </source>
</evidence>
<accession>U2MX12</accession>
<dbReference type="EMBL" id="AWET01000008">
    <property type="protein sequence ID" value="ERK03754.1"/>
    <property type="molecule type" value="Genomic_DNA"/>
</dbReference>
<dbReference type="PROSITE" id="PS51257">
    <property type="entry name" value="PROKAR_LIPOPROTEIN"/>
    <property type="match status" value="1"/>
</dbReference>
<keyword evidence="2" id="KW-1185">Reference proteome</keyword>
<dbReference type="AlphaFoldDB" id="U2MX12"/>
<organism evidence="1 2">
    <name type="scientific">Hoylesella pleuritidis F0068</name>
    <dbReference type="NCBI Taxonomy" id="1081904"/>
    <lineage>
        <taxon>Bacteria</taxon>
        <taxon>Pseudomonadati</taxon>
        <taxon>Bacteroidota</taxon>
        <taxon>Bacteroidia</taxon>
        <taxon>Bacteroidales</taxon>
        <taxon>Prevotellaceae</taxon>
        <taxon>Hoylesella</taxon>
    </lineage>
</organism>
<name>U2MX12_9BACT</name>
<dbReference type="Proteomes" id="UP000016600">
    <property type="component" value="Unassembled WGS sequence"/>
</dbReference>
<reference evidence="1 2" key="1">
    <citation type="submission" date="2013-08" db="EMBL/GenBank/DDBJ databases">
        <authorList>
            <person name="Durkin A.S."/>
            <person name="Haft D.R."/>
            <person name="McCorrison J."/>
            <person name="Torralba M."/>
            <person name="Gillis M."/>
            <person name="Haft D.H."/>
            <person name="Methe B."/>
            <person name="Sutton G."/>
            <person name="Nelson K.E."/>
        </authorList>
    </citation>
    <scope>NUCLEOTIDE SEQUENCE [LARGE SCALE GENOMIC DNA]</scope>
    <source>
        <strain evidence="1 2">F0068</strain>
    </source>
</reference>
<comment type="caution">
    <text evidence="1">The sequence shown here is derived from an EMBL/GenBank/DDBJ whole genome shotgun (WGS) entry which is preliminary data.</text>
</comment>
<protein>
    <submittedName>
        <fullName evidence="1">Putative lipoprotein</fullName>
    </submittedName>
</protein>
<keyword evidence="1" id="KW-0449">Lipoprotein</keyword>
<dbReference type="Pfam" id="PF16407">
    <property type="entry name" value="PKD_2"/>
    <property type="match status" value="1"/>
</dbReference>
<dbReference type="RefSeq" id="WP_021583391.1">
    <property type="nucleotide sequence ID" value="NZ_AWET01000008.1"/>
</dbReference>
<dbReference type="PATRIC" id="fig|1081904.3.peg.469"/>
<evidence type="ECO:0000313" key="1">
    <source>
        <dbReference type="EMBL" id="ERK03754.1"/>
    </source>
</evidence>
<proteinExistence type="predicted"/>